<dbReference type="SUPFAM" id="SSF53822">
    <property type="entry name" value="Periplasmic binding protein-like I"/>
    <property type="match status" value="1"/>
</dbReference>
<sequence length="191" mass="20223">QGIGEGGAAVGATNRAGGYTATRYLIELGHRRIGFITGAMDVGCAVDRLEGYRAALAEFGIPADPALVAAGNFARETGFAGARTLLDLPDPPTAIFASNDEMAFGVIDAARDRGLRIPGDLSIVGFDDIPPAASVYPALTTVRQPLEQMGRVATQMLLRLISDEQIRPERAELPTELIVRESCRPLGDSSR</sequence>
<dbReference type="AlphaFoldDB" id="A0A0N8PQW3"/>
<dbReference type="CDD" id="cd06267">
    <property type="entry name" value="PBP1_LacI_sugar_binding-like"/>
    <property type="match status" value="1"/>
</dbReference>
<dbReference type="Pfam" id="PF13377">
    <property type="entry name" value="Peripla_BP_3"/>
    <property type="match status" value="1"/>
</dbReference>
<evidence type="ECO:0000256" key="1">
    <source>
        <dbReference type="ARBA" id="ARBA00023015"/>
    </source>
</evidence>
<keyword evidence="1" id="KW-0805">Transcription regulation</keyword>
<name>A0A0N8PQW3_9CHLR</name>
<dbReference type="InterPro" id="IPR028082">
    <property type="entry name" value="Peripla_BP_I"/>
</dbReference>
<dbReference type="PANTHER" id="PTHR30146">
    <property type="entry name" value="LACI-RELATED TRANSCRIPTIONAL REPRESSOR"/>
    <property type="match status" value="1"/>
</dbReference>
<dbReference type="Gene3D" id="3.40.50.2300">
    <property type="match status" value="2"/>
</dbReference>
<dbReference type="PANTHER" id="PTHR30146:SF109">
    <property type="entry name" value="HTH-TYPE TRANSCRIPTIONAL REGULATOR GALS"/>
    <property type="match status" value="1"/>
</dbReference>
<feature type="non-terminal residue" evidence="5">
    <location>
        <position position="1"/>
    </location>
</feature>
<dbReference type="GO" id="GO:0000976">
    <property type="term" value="F:transcription cis-regulatory region binding"/>
    <property type="evidence" value="ECO:0007669"/>
    <property type="project" value="TreeGrafter"/>
</dbReference>
<evidence type="ECO:0000259" key="4">
    <source>
        <dbReference type="Pfam" id="PF13377"/>
    </source>
</evidence>
<accession>A0A0N8PQW3</accession>
<proteinExistence type="predicted"/>
<reference evidence="5 6" key="1">
    <citation type="submission" date="2015-09" db="EMBL/GenBank/DDBJ databases">
        <title>Draft genome sequence of Kouleothrix aurantiaca JCM 19913.</title>
        <authorList>
            <person name="Hemp J."/>
        </authorList>
    </citation>
    <scope>NUCLEOTIDE SEQUENCE [LARGE SCALE GENOMIC DNA]</scope>
    <source>
        <strain evidence="5 6">COM-B</strain>
    </source>
</reference>
<keyword evidence="2" id="KW-0238">DNA-binding</keyword>
<dbReference type="Proteomes" id="UP000050509">
    <property type="component" value="Unassembled WGS sequence"/>
</dbReference>
<evidence type="ECO:0000256" key="3">
    <source>
        <dbReference type="ARBA" id="ARBA00023163"/>
    </source>
</evidence>
<dbReference type="InterPro" id="IPR046335">
    <property type="entry name" value="LacI/GalR-like_sensor"/>
</dbReference>
<feature type="domain" description="Transcriptional regulator LacI/GalR-like sensor" evidence="4">
    <location>
        <begin position="23"/>
        <end position="183"/>
    </location>
</feature>
<keyword evidence="6" id="KW-1185">Reference proteome</keyword>
<dbReference type="GO" id="GO:0003700">
    <property type="term" value="F:DNA-binding transcription factor activity"/>
    <property type="evidence" value="ECO:0007669"/>
    <property type="project" value="TreeGrafter"/>
</dbReference>
<protein>
    <submittedName>
        <fullName evidence="5">LacI family transcriptional regulator</fullName>
    </submittedName>
</protein>
<comment type="caution">
    <text evidence="5">The sequence shown here is derived from an EMBL/GenBank/DDBJ whole genome shotgun (WGS) entry which is preliminary data.</text>
</comment>
<dbReference type="EMBL" id="LJCR01002814">
    <property type="protein sequence ID" value="KPV48245.1"/>
    <property type="molecule type" value="Genomic_DNA"/>
</dbReference>
<evidence type="ECO:0000313" key="5">
    <source>
        <dbReference type="EMBL" id="KPV48245.1"/>
    </source>
</evidence>
<keyword evidence="3" id="KW-0804">Transcription</keyword>
<organism evidence="5 6">
    <name type="scientific">Kouleothrix aurantiaca</name>
    <dbReference type="NCBI Taxonomy" id="186479"/>
    <lineage>
        <taxon>Bacteria</taxon>
        <taxon>Bacillati</taxon>
        <taxon>Chloroflexota</taxon>
        <taxon>Chloroflexia</taxon>
        <taxon>Chloroflexales</taxon>
        <taxon>Roseiflexineae</taxon>
        <taxon>Roseiflexaceae</taxon>
        <taxon>Kouleothrix</taxon>
    </lineage>
</organism>
<gene>
    <name evidence="5" type="ORF">SE17_39115</name>
</gene>
<evidence type="ECO:0000256" key="2">
    <source>
        <dbReference type="ARBA" id="ARBA00023125"/>
    </source>
</evidence>
<evidence type="ECO:0000313" key="6">
    <source>
        <dbReference type="Proteomes" id="UP000050509"/>
    </source>
</evidence>